<dbReference type="PANTHER" id="PTHR35532">
    <property type="entry name" value="SIMILAR TO POLYHYDROXYALKANOATE DEPOLYMERASE"/>
    <property type="match status" value="1"/>
</dbReference>
<dbReference type="Proteomes" id="UP000283850">
    <property type="component" value="Unassembled WGS sequence"/>
</dbReference>
<dbReference type="AlphaFoldDB" id="A0A412YLA5"/>
<proteinExistence type="predicted"/>
<evidence type="ECO:0008006" key="3">
    <source>
        <dbReference type="Google" id="ProtNLM"/>
    </source>
</evidence>
<sequence>MNMKSNLYLFLFLCVYLGSCASDKERCLEETLIFAGDNRTELEKVLLHYRDDSLKLEAARFLLIHMKDRHSYRGAGIDSVRQALIETSRQQGFMERRRRDKWRIFSYVDSEKVYDAQVITADYLIENIDLAFEAWQQRGWDKYCPFEDFCNYLLPYWVGNEIPDRWRRVYRERFQPVLDSLYQGTDIVVAVDSLQSYLQRNMNFCYNNDFSFPHAGGVFILEHCIGTCREETDFLVYLLRALGIPVAVDRYIYSPDTFLAHSWNVFRDTTGHFIPTELQRTGVTREWVNHRCKGKVYRAFSVSQEQPSIFGYLLKDVTTEYYPANEVRVSGIQSDVGVGLVGVFSMNGWVPIGEYKRRREEVWVENIEIGQIYQPLVRTATGWKESGYPFMPQIDGTVFSFVPDTMQRESIRLRRKHPLTQYWVKQMREMDGVRFFGNNTPDLKSADLLAVSVCDSTYNRECRLLASAMQKYRYMWVCPPGGKRLNMAEITIYADNNYSRKLECWVEACAPPVSNLKEYSIEKAFDGKNLTRYESGKENVPCMLDLKTPTQIGGIIYVPRNDDNYVSPGDCYELLYQCGAEGWVSLGVKVAEHDYLEYDDVPAGALLWLHDRTKGVEEQVFRWREGKQEFNYRLK</sequence>
<protein>
    <recommendedName>
        <fullName evidence="3">Transglutaminase domain-containing protein</fullName>
    </recommendedName>
</protein>
<name>A0A412YLA5_9BACE</name>
<gene>
    <name evidence="1" type="ORF">DWW10_00530</name>
</gene>
<dbReference type="InterPro" id="IPR038765">
    <property type="entry name" value="Papain-like_cys_pep_sf"/>
</dbReference>
<evidence type="ECO:0000313" key="1">
    <source>
        <dbReference type="EMBL" id="RGV58164.1"/>
    </source>
</evidence>
<accession>A0A412YLA5</accession>
<dbReference type="EMBL" id="QRZF01000001">
    <property type="protein sequence ID" value="RGV58164.1"/>
    <property type="molecule type" value="Genomic_DNA"/>
</dbReference>
<organism evidence="1 2">
    <name type="scientific">Bacteroides intestinalis</name>
    <dbReference type="NCBI Taxonomy" id="329854"/>
    <lineage>
        <taxon>Bacteria</taxon>
        <taxon>Pseudomonadati</taxon>
        <taxon>Bacteroidota</taxon>
        <taxon>Bacteroidia</taxon>
        <taxon>Bacteroidales</taxon>
        <taxon>Bacteroidaceae</taxon>
        <taxon>Bacteroides</taxon>
    </lineage>
</organism>
<evidence type="ECO:0000313" key="2">
    <source>
        <dbReference type="Proteomes" id="UP000283850"/>
    </source>
</evidence>
<comment type="caution">
    <text evidence="1">The sequence shown here is derived from an EMBL/GenBank/DDBJ whole genome shotgun (WGS) entry which is preliminary data.</text>
</comment>
<dbReference type="SUPFAM" id="SSF54001">
    <property type="entry name" value="Cysteine proteinases"/>
    <property type="match status" value="1"/>
</dbReference>
<dbReference type="PANTHER" id="PTHR35532:SF5">
    <property type="entry name" value="CARBOHYDRATE-BINDING DOMAIN-CONTAINING PROTEIN"/>
    <property type="match status" value="1"/>
</dbReference>
<reference evidence="1 2" key="1">
    <citation type="submission" date="2018-08" db="EMBL/GenBank/DDBJ databases">
        <title>A genome reference for cultivated species of the human gut microbiota.</title>
        <authorList>
            <person name="Zou Y."/>
            <person name="Xue W."/>
            <person name="Luo G."/>
        </authorList>
    </citation>
    <scope>NUCLEOTIDE SEQUENCE [LARGE SCALE GENOMIC DNA]</scope>
    <source>
        <strain evidence="1 2">AF14-32</strain>
    </source>
</reference>